<proteinExistence type="predicted"/>
<dbReference type="AlphaFoldDB" id="A0A8W8JY99"/>
<name>A0A8W8JY99_MAGGI</name>
<feature type="compositionally biased region" description="Acidic residues" evidence="1">
    <location>
        <begin position="46"/>
        <end position="56"/>
    </location>
</feature>
<reference evidence="2" key="1">
    <citation type="submission" date="2022-08" db="UniProtKB">
        <authorList>
            <consortium name="EnsemblMetazoa"/>
        </authorList>
    </citation>
    <scope>IDENTIFICATION</scope>
    <source>
        <strain evidence="2">05x7-T-G4-1.051#20</strain>
    </source>
</reference>
<feature type="region of interest" description="Disordered" evidence="1">
    <location>
        <begin position="1"/>
        <end position="65"/>
    </location>
</feature>
<dbReference type="Proteomes" id="UP000005408">
    <property type="component" value="Unassembled WGS sequence"/>
</dbReference>
<sequence length="89" mass="9730">MIFENDKVAVYAQDGDSVEGEDDEDTVVENEDGVEDADQAVTEKEKEDEEESTEEDQQLKPSPDADAVMLFTKPIGTTGGLNIAFLQTC</sequence>
<evidence type="ECO:0000256" key="1">
    <source>
        <dbReference type="SAM" id="MobiDB-lite"/>
    </source>
</evidence>
<feature type="compositionally biased region" description="Acidic residues" evidence="1">
    <location>
        <begin position="16"/>
        <end position="38"/>
    </location>
</feature>
<evidence type="ECO:0000313" key="2">
    <source>
        <dbReference type="EnsemblMetazoa" id="G20822.7:cds"/>
    </source>
</evidence>
<dbReference type="EnsemblMetazoa" id="G20822.7">
    <property type="protein sequence ID" value="G20822.7:cds"/>
    <property type="gene ID" value="G20822"/>
</dbReference>
<protein>
    <submittedName>
        <fullName evidence="2">Uncharacterized protein</fullName>
    </submittedName>
</protein>
<evidence type="ECO:0000313" key="3">
    <source>
        <dbReference type="Proteomes" id="UP000005408"/>
    </source>
</evidence>
<keyword evidence="3" id="KW-1185">Reference proteome</keyword>
<accession>A0A8W8JY99</accession>
<organism evidence="2 3">
    <name type="scientific">Magallana gigas</name>
    <name type="common">Pacific oyster</name>
    <name type="synonym">Crassostrea gigas</name>
    <dbReference type="NCBI Taxonomy" id="29159"/>
    <lineage>
        <taxon>Eukaryota</taxon>
        <taxon>Metazoa</taxon>
        <taxon>Spiralia</taxon>
        <taxon>Lophotrochozoa</taxon>
        <taxon>Mollusca</taxon>
        <taxon>Bivalvia</taxon>
        <taxon>Autobranchia</taxon>
        <taxon>Pteriomorphia</taxon>
        <taxon>Ostreida</taxon>
        <taxon>Ostreoidea</taxon>
        <taxon>Ostreidae</taxon>
        <taxon>Magallana</taxon>
    </lineage>
</organism>